<dbReference type="RefSeq" id="WP_285573327.1">
    <property type="nucleotide sequence ID" value="NZ_BSDE01000002.1"/>
</dbReference>
<name>A0ABQ5QEA7_9BACT</name>
<proteinExistence type="predicted"/>
<evidence type="ECO:0000259" key="1">
    <source>
        <dbReference type="Pfam" id="PF12680"/>
    </source>
</evidence>
<dbReference type="InterPro" id="IPR032710">
    <property type="entry name" value="NTF2-like_dom_sf"/>
</dbReference>
<dbReference type="SUPFAM" id="SSF54427">
    <property type="entry name" value="NTF2-like"/>
    <property type="match status" value="1"/>
</dbReference>
<dbReference type="Proteomes" id="UP001165069">
    <property type="component" value="Unassembled WGS sequence"/>
</dbReference>
<dbReference type="InterPro" id="IPR037401">
    <property type="entry name" value="SnoaL-like"/>
</dbReference>
<feature type="domain" description="SnoaL-like" evidence="1">
    <location>
        <begin position="13"/>
        <end position="113"/>
    </location>
</feature>
<accession>A0ABQ5QEA7</accession>
<organism evidence="2 3">
    <name type="scientific">Geothrix limicola</name>
    <dbReference type="NCBI Taxonomy" id="2927978"/>
    <lineage>
        <taxon>Bacteria</taxon>
        <taxon>Pseudomonadati</taxon>
        <taxon>Acidobacteriota</taxon>
        <taxon>Holophagae</taxon>
        <taxon>Holophagales</taxon>
        <taxon>Holophagaceae</taxon>
        <taxon>Geothrix</taxon>
    </lineage>
</organism>
<protein>
    <recommendedName>
        <fullName evidence="1">SnoaL-like domain-containing protein</fullName>
    </recommendedName>
</protein>
<dbReference type="EMBL" id="BSDE01000002">
    <property type="protein sequence ID" value="GLH72977.1"/>
    <property type="molecule type" value="Genomic_DNA"/>
</dbReference>
<reference evidence="2 3" key="1">
    <citation type="journal article" date="2023" name="Antonie Van Leeuwenhoek">
        <title>Mesoterricola silvestris gen. nov., sp. nov., Mesoterricola sediminis sp. nov., Geothrix oryzae sp. nov., Geothrix edaphica sp. nov., Geothrix rubra sp. nov., and Geothrix limicola sp. nov., six novel members of Acidobacteriota isolated from soils.</title>
        <authorList>
            <person name="Itoh H."/>
            <person name="Sugisawa Y."/>
            <person name="Mise K."/>
            <person name="Xu Z."/>
            <person name="Kuniyasu M."/>
            <person name="Ushijima N."/>
            <person name="Kawano K."/>
            <person name="Kobayashi E."/>
            <person name="Shiratori Y."/>
            <person name="Masuda Y."/>
            <person name="Senoo K."/>
        </authorList>
    </citation>
    <scope>NUCLEOTIDE SEQUENCE [LARGE SCALE GENOMIC DNA]</scope>
    <source>
        <strain evidence="2 3">Red804</strain>
    </source>
</reference>
<comment type="caution">
    <text evidence="2">The sequence shown here is derived from an EMBL/GenBank/DDBJ whole genome shotgun (WGS) entry which is preliminary data.</text>
</comment>
<dbReference type="Pfam" id="PF12680">
    <property type="entry name" value="SnoaL_2"/>
    <property type="match status" value="1"/>
</dbReference>
<gene>
    <name evidence="2" type="ORF">GETHLI_14790</name>
</gene>
<dbReference type="Gene3D" id="3.10.450.50">
    <property type="match status" value="1"/>
</dbReference>
<evidence type="ECO:0000313" key="2">
    <source>
        <dbReference type="EMBL" id="GLH72977.1"/>
    </source>
</evidence>
<sequence>MTTPSEQTAQVIHRFNQAFQRHEPALLADLIAEDCVLENTQPAPNGSRHVGRAACLAVWEGIAGDPNGWFQEEEVRVFGEEALIFWRYCWGPGEETSVRGLNVMRVRNGLIVEGRGYVKVSPPPVA</sequence>
<evidence type="ECO:0000313" key="3">
    <source>
        <dbReference type="Proteomes" id="UP001165069"/>
    </source>
</evidence>
<keyword evidence="3" id="KW-1185">Reference proteome</keyword>